<gene>
    <name evidence="1" type="ORF">SCARUB_01682</name>
</gene>
<proteinExistence type="predicted"/>
<accession>A0A1E3XE26</accession>
<dbReference type="AlphaFoldDB" id="A0A1E3XE26"/>
<organism evidence="1 2">
    <name type="scientific">Candidatus Scalindua rubra</name>
    <dbReference type="NCBI Taxonomy" id="1872076"/>
    <lineage>
        <taxon>Bacteria</taxon>
        <taxon>Pseudomonadati</taxon>
        <taxon>Planctomycetota</taxon>
        <taxon>Candidatus Brocadiia</taxon>
        <taxon>Candidatus Brocadiales</taxon>
        <taxon>Candidatus Scalinduaceae</taxon>
        <taxon>Candidatus Scalindua</taxon>
    </lineage>
</organism>
<protein>
    <submittedName>
        <fullName evidence="1">Uncharacterized protein</fullName>
    </submittedName>
</protein>
<evidence type="ECO:0000313" key="1">
    <source>
        <dbReference type="EMBL" id="ODS33204.1"/>
    </source>
</evidence>
<evidence type="ECO:0000313" key="2">
    <source>
        <dbReference type="Proteomes" id="UP000094056"/>
    </source>
</evidence>
<comment type="caution">
    <text evidence="1">The sequence shown here is derived from an EMBL/GenBank/DDBJ whole genome shotgun (WGS) entry which is preliminary data.</text>
</comment>
<dbReference type="EMBL" id="MAYW01000035">
    <property type="protein sequence ID" value="ODS33204.1"/>
    <property type="molecule type" value="Genomic_DNA"/>
</dbReference>
<reference evidence="1 2" key="1">
    <citation type="submission" date="2016-07" db="EMBL/GenBank/DDBJ databases">
        <title>Draft genome of Scalindua rubra, obtained from a brine-seawater interface in the Red Sea, sheds light on salt adaptation in anammox bacteria.</title>
        <authorList>
            <person name="Speth D.R."/>
            <person name="Lagkouvardos I."/>
            <person name="Wang Y."/>
            <person name="Qian P.-Y."/>
            <person name="Dutilh B.E."/>
            <person name="Jetten M.S."/>
        </authorList>
    </citation>
    <scope>NUCLEOTIDE SEQUENCE [LARGE SCALE GENOMIC DNA]</scope>
    <source>
        <strain evidence="1">BSI-1</strain>
    </source>
</reference>
<name>A0A1E3XE26_9BACT</name>
<dbReference type="Proteomes" id="UP000094056">
    <property type="component" value="Unassembled WGS sequence"/>
</dbReference>
<sequence length="67" mass="7812">MSTVTEIRSELDHRRNIETLSQIIADMDTGKIKITDIHQFVKTIERLKGLLYEMEQVNGFVRPQNPL</sequence>